<dbReference type="SMART" id="SM00368">
    <property type="entry name" value="LRR_RI"/>
    <property type="match status" value="6"/>
</dbReference>
<protein>
    <submittedName>
        <fullName evidence="5">Uncharacterized protein</fullName>
    </submittedName>
</protein>
<dbReference type="PANTHER" id="PTHR24107">
    <property type="entry name" value="YNEIN REGULATORY COMPLEX SUBUNIT 5"/>
    <property type="match status" value="1"/>
</dbReference>
<proteinExistence type="predicted"/>
<evidence type="ECO:0000313" key="5">
    <source>
        <dbReference type="EMBL" id="CUC10081.1"/>
    </source>
</evidence>
<dbReference type="SUPFAM" id="SSF52047">
    <property type="entry name" value="RNI-like"/>
    <property type="match status" value="1"/>
</dbReference>
<dbReference type="AlphaFoldDB" id="A0A0K6S8T1"/>
<reference evidence="5" key="1">
    <citation type="submission" date="2014-11" db="EMBL/GenBank/DDBJ databases">
        <title>Molecular phylogeny of cliff fern family Woodsiaceae with morphological implications.</title>
        <authorList>
            <person name="Shao Y.-Z."/>
            <person name="Wei R."/>
            <person name="Zhang X.-C."/>
        </authorList>
    </citation>
    <scope>NUCLEOTIDE SEQUENCE</scope>
</reference>
<comment type="subcellular location">
    <subcellularLocation>
        <location evidence="1">Cytoplasm</location>
        <location evidence="1">Cytoskeleton</location>
    </subcellularLocation>
</comment>
<dbReference type="InterPro" id="IPR052410">
    <property type="entry name" value="DRC5"/>
</dbReference>
<dbReference type="PANTHER" id="PTHR24107:SF2">
    <property type="entry name" value="NLR FAMILY CARD DOMAIN CONTAINING 3"/>
    <property type="match status" value="1"/>
</dbReference>
<dbReference type="GO" id="GO:0005856">
    <property type="term" value="C:cytoskeleton"/>
    <property type="evidence" value="ECO:0007669"/>
    <property type="project" value="UniProtKB-SubCell"/>
</dbReference>
<feature type="compositionally biased region" description="Low complexity" evidence="4">
    <location>
        <begin position="149"/>
        <end position="168"/>
    </location>
</feature>
<organism evidence="5">
    <name type="scientific">Chromera velia CCMP2878</name>
    <dbReference type="NCBI Taxonomy" id="1169474"/>
    <lineage>
        <taxon>Eukaryota</taxon>
        <taxon>Sar</taxon>
        <taxon>Alveolata</taxon>
        <taxon>Colpodellida</taxon>
        <taxon>Chromeraceae</taxon>
        <taxon>Chromera</taxon>
    </lineage>
</organism>
<keyword evidence="2" id="KW-0963">Cytoplasm</keyword>
<keyword evidence="3" id="KW-0206">Cytoskeleton</keyword>
<evidence type="ECO:0000256" key="1">
    <source>
        <dbReference type="ARBA" id="ARBA00004245"/>
    </source>
</evidence>
<gene>
    <name evidence="5" type="ORF">Cvel_27005.t2.CR1</name>
</gene>
<accession>A0A0K6S8T1</accession>
<dbReference type="Gene3D" id="3.80.10.10">
    <property type="entry name" value="Ribonuclease Inhibitor"/>
    <property type="match status" value="2"/>
</dbReference>
<sequence length="828" mass="90063">MNEPRERTAGTHSGTLRGAASFPVQHQNEEGQHQSINVTESCLSVLFKSYAPSDLEISELAKKRASFTMAWMILHFIKKRKVYLPFLRSDFSGCPHKYGKMLLLLKTLPPSAEHLTIAASTFLAASVRASIAFCNFLERPDGRKLSLPRGTSRRSSTTQQQQGGQQQVQQEVAIKWLKLTDTRAPPNLELGPSQTRRIFASLPSSLVLLDLSGTRAFFNPLYVKGVTELGDAFLSGRLSSLRVLNLSRAIEPGNMRVLCEALSGCDPIPFEHLFFADNDWRHSNAPKQLGTVFQAGHASSLKTLVLDRCGIGGEGLHDICSALEVAAMKQEDKSLPLTALSLKGNQNLDRPQILFGVGSLCALLRAKRMPWLETLSLASCRIFAGSVTELGEVMATGVLRRLQHLDLSGNFLDENSAIALVGGVRASVVPSLSKVTFWDELPSLPWGEGAEVLLSGLLKGVDELPKNLEISNMYIRHPLSADLAHSLCNSHSNALPPFPRLEVFGGAVRTLVGRAGGVNASLRVPELVLDDFFLSGPTARALTNSFTWGKITQSLVCLRAEMPVAFSPQDDSWLSAEDRLALFESFKEFNFPKLTELSFTLGPVHSRETNLIDLDVIALAGAFRKGTLAAVQTLELSGAFGRVGVEALMGEPGQTHLSGLVTLKFAQSYAGTGMGAISAALSDGRLSRLRDLNLGAGGVDDEGMIIFCEAVRSSDLESLQTLDLSGNFPITFRGLSALRDALVERPSSLTSLKLLKLSNCLWVEGHAGFVLFQILSTGTRLPSLQTLDLRIVGRQAWFAFIQNFTAQTAEARFQRVRTRLNLGLNVIG</sequence>
<dbReference type="EMBL" id="CDMZ01002526">
    <property type="protein sequence ID" value="CUC10081.1"/>
    <property type="molecule type" value="Genomic_DNA"/>
</dbReference>
<feature type="region of interest" description="Disordered" evidence="4">
    <location>
        <begin position="144"/>
        <end position="168"/>
    </location>
</feature>
<evidence type="ECO:0000256" key="2">
    <source>
        <dbReference type="ARBA" id="ARBA00022490"/>
    </source>
</evidence>
<evidence type="ECO:0000256" key="3">
    <source>
        <dbReference type="ARBA" id="ARBA00023212"/>
    </source>
</evidence>
<dbReference type="InterPro" id="IPR032675">
    <property type="entry name" value="LRR_dom_sf"/>
</dbReference>
<evidence type="ECO:0000256" key="4">
    <source>
        <dbReference type="SAM" id="MobiDB-lite"/>
    </source>
</evidence>
<dbReference type="VEuPathDB" id="CryptoDB:Cvel_27005"/>
<dbReference type="PhylomeDB" id="A0A0K6S8T1"/>
<name>A0A0K6S8T1_9ALVE</name>